<evidence type="ECO:0000313" key="5">
    <source>
        <dbReference type="Proteomes" id="UP000268016"/>
    </source>
</evidence>
<dbReference type="GO" id="GO:0046872">
    <property type="term" value="F:metal ion binding"/>
    <property type="evidence" value="ECO:0007669"/>
    <property type="project" value="UniProtKB-KW"/>
</dbReference>
<organism evidence="4 5">
    <name type="scientific">Histidinibacterium lentulum</name>
    <dbReference type="NCBI Taxonomy" id="2480588"/>
    <lineage>
        <taxon>Bacteria</taxon>
        <taxon>Pseudomonadati</taxon>
        <taxon>Pseudomonadota</taxon>
        <taxon>Alphaproteobacteria</taxon>
        <taxon>Rhodobacterales</taxon>
        <taxon>Paracoccaceae</taxon>
        <taxon>Histidinibacterium</taxon>
    </lineage>
</organism>
<dbReference type="PANTHER" id="PTHR37302:SF1">
    <property type="entry name" value="PROTEIN DINB"/>
    <property type="match status" value="1"/>
</dbReference>
<dbReference type="SUPFAM" id="SSF109854">
    <property type="entry name" value="DinB/YfiT-like putative metalloenzymes"/>
    <property type="match status" value="1"/>
</dbReference>
<evidence type="ECO:0000256" key="1">
    <source>
        <dbReference type="ARBA" id="ARBA00008635"/>
    </source>
</evidence>
<dbReference type="AlphaFoldDB" id="A0A3N2RA48"/>
<name>A0A3N2RA48_9RHOB</name>
<evidence type="ECO:0000313" key="4">
    <source>
        <dbReference type="EMBL" id="ROU04293.1"/>
    </source>
</evidence>
<dbReference type="InterPro" id="IPR034660">
    <property type="entry name" value="DinB/YfiT-like"/>
</dbReference>
<comment type="caution">
    <text evidence="4">The sequence shown here is derived from an EMBL/GenBank/DDBJ whole genome shotgun (WGS) entry which is preliminary data.</text>
</comment>
<evidence type="ECO:0000256" key="3">
    <source>
        <dbReference type="PIRSR" id="PIRSR607837-1"/>
    </source>
</evidence>
<evidence type="ECO:0000256" key="2">
    <source>
        <dbReference type="ARBA" id="ARBA00022723"/>
    </source>
</evidence>
<keyword evidence="2 3" id="KW-0479">Metal-binding</keyword>
<keyword evidence="5" id="KW-1185">Reference proteome</keyword>
<accession>A0A3N2RA48</accession>
<reference evidence="4 5" key="1">
    <citation type="submission" date="2018-10" db="EMBL/GenBank/DDBJ databases">
        <title>Histidinibacterium lentulum gen. nov., sp. nov., a marine bacterium from the culture broth of Picochlorum sp. 122.</title>
        <authorList>
            <person name="Wang G."/>
        </authorList>
    </citation>
    <scope>NUCLEOTIDE SEQUENCE [LARGE SCALE GENOMIC DNA]</scope>
    <source>
        <strain evidence="4 5">B17</strain>
    </source>
</reference>
<dbReference type="Gene3D" id="1.20.120.450">
    <property type="entry name" value="dinb family like domain"/>
    <property type="match status" value="1"/>
</dbReference>
<feature type="binding site" evidence="3">
    <location>
        <position position="141"/>
    </location>
    <ligand>
        <name>a divalent metal cation</name>
        <dbReference type="ChEBI" id="CHEBI:60240"/>
    </ligand>
</feature>
<dbReference type="Pfam" id="PF05163">
    <property type="entry name" value="DinB"/>
    <property type="match status" value="1"/>
</dbReference>
<feature type="binding site" evidence="3">
    <location>
        <position position="137"/>
    </location>
    <ligand>
        <name>a divalent metal cation</name>
        <dbReference type="ChEBI" id="CHEBI:60240"/>
    </ligand>
</feature>
<dbReference type="EMBL" id="RDRB01000001">
    <property type="protein sequence ID" value="ROU04293.1"/>
    <property type="molecule type" value="Genomic_DNA"/>
</dbReference>
<feature type="binding site" evidence="3">
    <location>
        <position position="50"/>
    </location>
    <ligand>
        <name>a divalent metal cation</name>
        <dbReference type="ChEBI" id="CHEBI:60240"/>
    </ligand>
</feature>
<dbReference type="InterPro" id="IPR007837">
    <property type="entry name" value="DinB"/>
</dbReference>
<dbReference type="Proteomes" id="UP000268016">
    <property type="component" value="Unassembled WGS sequence"/>
</dbReference>
<comment type="similarity">
    <text evidence="1">Belongs to the DinB family.</text>
</comment>
<proteinExistence type="inferred from homology"/>
<sequence length="168" mass="18692">MITPEYCRTMARYNAWQNEGLKRALMSLPREELERDRGAFFGSIWKTANHLLWADLIWMSRFDGGEAPAGGIGGSVALARNAADWEALRFRTDGRIRVWADGLKSLDLVGDLTWMSGAAGREVSRPVALCVAHMFNHQAHHRGQLHAMLTAAGVKMPDTDLFLMPAGR</sequence>
<dbReference type="RefSeq" id="WP_123640698.1">
    <property type="nucleotide sequence ID" value="NZ_ML119081.1"/>
</dbReference>
<protein>
    <submittedName>
        <fullName evidence="4">Damage-inducible protein DinB</fullName>
    </submittedName>
</protein>
<gene>
    <name evidence="4" type="ORF">EAT49_02570</name>
</gene>
<dbReference type="OrthoDB" id="9807509at2"/>
<dbReference type="PANTHER" id="PTHR37302">
    <property type="entry name" value="SLR1116 PROTEIN"/>
    <property type="match status" value="1"/>
</dbReference>